<reference evidence="2 3" key="1">
    <citation type="submission" date="2021-03" db="EMBL/GenBank/DDBJ databases">
        <title>Microbacterium pauli sp. nov., isolated from microfiltered milk.</title>
        <authorList>
            <person name="Bellassi P."/>
            <person name="Fontana A."/>
            <person name="Callegari M.L."/>
            <person name="Lorenzo M."/>
            <person name="Cappa F."/>
        </authorList>
    </citation>
    <scope>NUCLEOTIDE SEQUENCE [LARGE SCALE GENOMIC DNA]</scope>
    <source>
        <strain evidence="2 3">DSM 18909</strain>
    </source>
</reference>
<evidence type="ECO:0000256" key="1">
    <source>
        <dbReference type="SAM" id="SignalP"/>
    </source>
</evidence>
<name>A0ABS5XXA3_9MICO</name>
<gene>
    <name evidence="2" type="ORF">J0P97_13910</name>
</gene>
<protein>
    <recommendedName>
        <fullName evidence="4">Lipoprotein</fullName>
    </recommendedName>
</protein>
<dbReference type="RefSeq" id="WP_215488389.1">
    <property type="nucleotide sequence ID" value="NZ_BAAAPJ010000007.1"/>
</dbReference>
<comment type="caution">
    <text evidence="2">The sequence shown here is derived from an EMBL/GenBank/DDBJ whole genome shotgun (WGS) entry which is preliminary data.</text>
</comment>
<proteinExistence type="predicted"/>
<accession>A0ABS5XXA3</accession>
<dbReference type="PROSITE" id="PS51257">
    <property type="entry name" value="PROKAR_LIPOPROTEIN"/>
    <property type="match status" value="1"/>
</dbReference>
<dbReference type="EMBL" id="JAFLHG010000014">
    <property type="protein sequence ID" value="MBT8799157.1"/>
    <property type="molecule type" value="Genomic_DNA"/>
</dbReference>
<evidence type="ECO:0008006" key="4">
    <source>
        <dbReference type="Google" id="ProtNLM"/>
    </source>
</evidence>
<organism evidence="2 3">
    <name type="scientific">Microbacterium flavum</name>
    <dbReference type="NCBI Taxonomy" id="415216"/>
    <lineage>
        <taxon>Bacteria</taxon>
        <taxon>Bacillati</taxon>
        <taxon>Actinomycetota</taxon>
        <taxon>Actinomycetes</taxon>
        <taxon>Micrococcales</taxon>
        <taxon>Microbacteriaceae</taxon>
        <taxon>Microbacterium</taxon>
    </lineage>
</organism>
<dbReference type="Proteomes" id="UP000740605">
    <property type="component" value="Unassembled WGS sequence"/>
</dbReference>
<keyword evidence="3" id="KW-1185">Reference proteome</keyword>
<evidence type="ECO:0000313" key="3">
    <source>
        <dbReference type="Proteomes" id="UP000740605"/>
    </source>
</evidence>
<sequence length="152" mass="15417">MRSRVALPTLAAAFLLAGCTATPAPDASTPQAPDAPASPVYAVPDTDPAQAGIAVFTGTLPQSQASTAGPALLGEAFVVDGQCEGDAFAYRVMTADPADAGRTLLTGTVSCADPEQPFVSSPGYRGPVQVAFLDTDDVTAAWVRVRNVDPAP</sequence>
<feature type="signal peptide" evidence="1">
    <location>
        <begin position="1"/>
        <end position="23"/>
    </location>
</feature>
<keyword evidence="1" id="KW-0732">Signal</keyword>
<evidence type="ECO:0000313" key="2">
    <source>
        <dbReference type="EMBL" id="MBT8799157.1"/>
    </source>
</evidence>
<feature type="chain" id="PRO_5047057746" description="Lipoprotein" evidence="1">
    <location>
        <begin position="24"/>
        <end position="152"/>
    </location>
</feature>